<keyword evidence="5" id="KW-0813">Transport</keyword>
<reference evidence="7 8" key="2">
    <citation type="journal article" date="2003" name="DNA Res.">
        <title>Complete genome structure of Gloeobacter violaceus PCC 7421, a cyanobacterium that lacks thylakoids (supplement).</title>
        <authorList>
            <person name="Nakamura Y."/>
            <person name="Kaneko T."/>
            <person name="Sato S."/>
            <person name="Mimuro M."/>
            <person name="Miyashita H."/>
            <person name="Tsuchiya T."/>
            <person name="Sasamoto S."/>
            <person name="Watanabe A."/>
            <person name="Kawashima K."/>
            <person name="Kishida Y."/>
            <person name="Kiyokawa C."/>
            <person name="Kohara M."/>
            <person name="Matsumoto M."/>
            <person name="Matsuno A."/>
            <person name="Nakazaki N."/>
            <person name="Shimpo S."/>
            <person name="Takeuchi C."/>
            <person name="Yamada M."/>
            <person name="Tabata S."/>
        </authorList>
    </citation>
    <scope>NUCLEOTIDE SEQUENCE [LARGE SCALE GENOMIC DNA]</scope>
    <source>
        <strain evidence="8">ATCC 29082 / PCC 7421</strain>
    </source>
</reference>
<dbReference type="PIRSF" id="PIRSF006648">
    <property type="entry name" value="DrrB"/>
    <property type="match status" value="1"/>
</dbReference>
<feature type="transmembrane region" description="Helical" evidence="5">
    <location>
        <begin position="151"/>
        <end position="175"/>
    </location>
</feature>
<dbReference type="PRINTS" id="PR00164">
    <property type="entry name" value="ABC2TRNSPORT"/>
</dbReference>
<dbReference type="GO" id="GO:0140359">
    <property type="term" value="F:ABC-type transporter activity"/>
    <property type="evidence" value="ECO:0007669"/>
    <property type="project" value="InterPro"/>
</dbReference>
<dbReference type="EnsemblBacteria" id="BAC88615">
    <property type="protein sequence ID" value="BAC88615"/>
    <property type="gene ID" value="BAC88615"/>
</dbReference>
<evidence type="ECO:0000313" key="7">
    <source>
        <dbReference type="EMBL" id="BAC88615.1"/>
    </source>
</evidence>
<dbReference type="AlphaFoldDB" id="Q7NMU1"/>
<dbReference type="KEGG" id="gvi:gll0674"/>
<dbReference type="PANTHER" id="PTHR43229:SF2">
    <property type="entry name" value="NODULATION PROTEIN J"/>
    <property type="match status" value="1"/>
</dbReference>
<dbReference type="RefSeq" id="WP_011140676.1">
    <property type="nucleotide sequence ID" value="NC_005125.1"/>
</dbReference>
<evidence type="ECO:0000313" key="8">
    <source>
        <dbReference type="Proteomes" id="UP000000557"/>
    </source>
</evidence>
<keyword evidence="3 5" id="KW-1133">Transmembrane helix</keyword>
<dbReference type="InterPro" id="IPR051784">
    <property type="entry name" value="Nod_factor_ABC_transporter"/>
</dbReference>
<feature type="transmembrane region" description="Helical" evidence="5">
    <location>
        <begin position="41"/>
        <end position="59"/>
    </location>
</feature>
<feature type="domain" description="ABC transmembrane type-2" evidence="6">
    <location>
        <begin position="28"/>
        <end position="260"/>
    </location>
</feature>
<name>Q7NMU1_GLOVI</name>
<sequence>MKALATAAAVSPWGVYSVWRRHADVYRITWLSNLLPPMSEPILYLFAFGAGLGPMIGSFEYLGSTLTYAQFLGPGMIAVAVLFQSFFEGAYASFIRLSFQKTWQALLTAPLSYTDVFLGDWLWATTKGVIGGSATGLVVVLLGLYPPVGLLYSLPVMVLGGMLFGACGLVTAGTVRIIDQVNLPTFLFIIPMFALSGTYFPRTNLPGVSRYFAEILPLAPVVDFLRWPYGLPSYWPWQLVGLVVLIAVAGSWAWWAIRQRIYL</sequence>
<dbReference type="PhylomeDB" id="Q7NMU1"/>
<dbReference type="PANTHER" id="PTHR43229">
    <property type="entry name" value="NODULATION PROTEIN J"/>
    <property type="match status" value="1"/>
</dbReference>
<evidence type="ECO:0000256" key="3">
    <source>
        <dbReference type="ARBA" id="ARBA00022989"/>
    </source>
</evidence>
<dbReference type="InterPro" id="IPR047817">
    <property type="entry name" value="ABC2_TM_bact-type"/>
</dbReference>
<feature type="transmembrane region" description="Helical" evidence="5">
    <location>
        <begin position="235"/>
        <end position="257"/>
    </location>
</feature>
<comment type="subcellular location">
    <subcellularLocation>
        <location evidence="5">Cell membrane</location>
        <topology evidence="5">Multi-pass membrane protein</topology>
    </subcellularLocation>
    <subcellularLocation>
        <location evidence="1">Membrane</location>
        <topology evidence="1">Multi-pass membrane protein</topology>
    </subcellularLocation>
</comment>
<dbReference type="InterPro" id="IPR000412">
    <property type="entry name" value="ABC_2_transport"/>
</dbReference>
<comment type="similarity">
    <text evidence="5">Belongs to the ABC-2 integral membrane protein family.</text>
</comment>
<dbReference type="PROSITE" id="PS51012">
    <property type="entry name" value="ABC_TM2"/>
    <property type="match status" value="1"/>
</dbReference>
<feature type="transmembrane region" description="Helical" evidence="5">
    <location>
        <begin position="121"/>
        <end position="144"/>
    </location>
</feature>
<dbReference type="Proteomes" id="UP000000557">
    <property type="component" value="Chromosome"/>
</dbReference>
<accession>Q7NMU1</accession>
<dbReference type="OrthoDB" id="9778589at2"/>
<dbReference type="GO" id="GO:0043190">
    <property type="term" value="C:ATP-binding cassette (ABC) transporter complex"/>
    <property type="evidence" value="ECO:0007669"/>
    <property type="project" value="InterPro"/>
</dbReference>
<organism evidence="7 8">
    <name type="scientific">Gloeobacter violaceus (strain ATCC 29082 / PCC 7421)</name>
    <dbReference type="NCBI Taxonomy" id="251221"/>
    <lineage>
        <taxon>Bacteria</taxon>
        <taxon>Bacillati</taxon>
        <taxon>Cyanobacteriota</taxon>
        <taxon>Cyanophyceae</taxon>
        <taxon>Gloeobacterales</taxon>
        <taxon>Gloeobacteraceae</taxon>
        <taxon>Gloeobacter</taxon>
    </lineage>
</organism>
<keyword evidence="5" id="KW-1003">Cell membrane</keyword>
<reference evidence="7 8" key="1">
    <citation type="journal article" date="2003" name="DNA Res.">
        <title>Complete genome structure of Gloeobacter violaceus PCC 7421, a cyanobacterium that lacks thylakoids.</title>
        <authorList>
            <person name="Nakamura Y."/>
            <person name="Kaneko T."/>
            <person name="Sato S."/>
            <person name="Mimuro M."/>
            <person name="Miyashita H."/>
            <person name="Tsuchiya T."/>
            <person name="Sasamoto S."/>
            <person name="Watanabe A."/>
            <person name="Kawashima K."/>
            <person name="Kishida Y."/>
            <person name="Kiyokawa C."/>
            <person name="Kohara M."/>
            <person name="Matsumoto M."/>
            <person name="Matsuno A."/>
            <person name="Nakazaki N."/>
            <person name="Shimpo S."/>
            <person name="Takeuchi C."/>
            <person name="Yamada M."/>
            <person name="Tabata S."/>
        </authorList>
    </citation>
    <scope>NUCLEOTIDE SEQUENCE [LARGE SCALE GENOMIC DNA]</scope>
    <source>
        <strain evidence="8">ATCC 29082 / PCC 7421</strain>
    </source>
</reference>
<evidence type="ECO:0000256" key="5">
    <source>
        <dbReference type="RuleBase" id="RU361157"/>
    </source>
</evidence>
<dbReference type="PATRIC" id="fig|251221.4.peg.683"/>
<proteinExistence type="inferred from homology"/>
<evidence type="ECO:0000256" key="2">
    <source>
        <dbReference type="ARBA" id="ARBA00022692"/>
    </source>
</evidence>
<feature type="transmembrane region" description="Helical" evidence="5">
    <location>
        <begin position="181"/>
        <end position="199"/>
    </location>
</feature>
<feature type="transmembrane region" description="Helical" evidence="5">
    <location>
        <begin position="66"/>
        <end position="87"/>
    </location>
</feature>
<protein>
    <recommendedName>
        <fullName evidence="5">Transport permease protein</fullName>
    </recommendedName>
</protein>
<keyword evidence="4 5" id="KW-0472">Membrane</keyword>
<dbReference type="STRING" id="251221.gene:10758150"/>
<dbReference type="EMBL" id="BA000045">
    <property type="protein sequence ID" value="BAC88615.1"/>
    <property type="molecule type" value="Genomic_DNA"/>
</dbReference>
<keyword evidence="8" id="KW-1185">Reference proteome</keyword>
<dbReference type="InParanoid" id="Q7NMU1"/>
<dbReference type="Pfam" id="PF01061">
    <property type="entry name" value="ABC2_membrane"/>
    <property type="match status" value="1"/>
</dbReference>
<evidence type="ECO:0000256" key="4">
    <source>
        <dbReference type="ARBA" id="ARBA00023136"/>
    </source>
</evidence>
<dbReference type="HOGENOM" id="CLU_039483_3_1_3"/>
<gene>
    <name evidence="7" type="ordered locus">gll0674</name>
</gene>
<keyword evidence="2 5" id="KW-0812">Transmembrane</keyword>
<evidence type="ECO:0000259" key="6">
    <source>
        <dbReference type="PROSITE" id="PS51012"/>
    </source>
</evidence>
<evidence type="ECO:0000256" key="1">
    <source>
        <dbReference type="ARBA" id="ARBA00004141"/>
    </source>
</evidence>
<dbReference type="InterPro" id="IPR013525">
    <property type="entry name" value="ABC2_TM"/>
</dbReference>
<dbReference type="eggNOG" id="COG0842">
    <property type="taxonomic scope" value="Bacteria"/>
</dbReference>